<keyword evidence="2" id="KW-0732">Signal</keyword>
<name>A0A124GYS3_9ACTN</name>
<keyword evidence="4" id="KW-1185">Reference proteome</keyword>
<dbReference type="EMBL" id="LMWJ01000017">
    <property type="protein sequence ID" value="KUM72300.1"/>
    <property type="molecule type" value="Genomic_DNA"/>
</dbReference>
<proteinExistence type="predicted"/>
<evidence type="ECO:0008006" key="5">
    <source>
        <dbReference type="Google" id="ProtNLM"/>
    </source>
</evidence>
<reference evidence="3 4" key="1">
    <citation type="submission" date="2015-10" db="EMBL/GenBank/DDBJ databases">
        <title>Draft genome sequence of Streptomyces curacoi DSM 40107, type strain for the species Streptomyces curacoi.</title>
        <authorList>
            <person name="Ruckert C."/>
            <person name="Winkler A."/>
            <person name="Kalinowski J."/>
            <person name="Kampfer P."/>
            <person name="Glaeser S."/>
        </authorList>
    </citation>
    <scope>NUCLEOTIDE SEQUENCE [LARGE SCALE GENOMIC DNA]</scope>
    <source>
        <strain evidence="3 4">DSM 40107</strain>
    </source>
</reference>
<evidence type="ECO:0000256" key="1">
    <source>
        <dbReference type="SAM" id="MobiDB-lite"/>
    </source>
</evidence>
<sequence>MRKLQKVALVGAVLGSVGSLGVGTALAHGEAGAHDLDITQGIECRSHDMNIDVLGSVGLVNGLAGNLLNGEGSPGAQPSHLGSDMGCNSQALK</sequence>
<organism evidence="3 4">
    <name type="scientific">Streptomyces curacoi</name>
    <dbReference type="NCBI Taxonomy" id="146536"/>
    <lineage>
        <taxon>Bacteria</taxon>
        <taxon>Bacillati</taxon>
        <taxon>Actinomycetota</taxon>
        <taxon>Actinomycetes</taxon>
        <taxon>Kitasatosporales</taxon>
        <taxon>Streptomycetaceae</taxon>
        <taxon>Streptomyces</taxon>
    </lineage>
</organism>
<feature type="chain" id="PRO_5007172718" description="Secreted protein" evidence="2">
    <location>
        <begin position="28"/>
        <end position="93"/>
    </location>
</feature>
<evidence type="ECO:0000313" key="4">
    <source>
        <dbReference type="Proteomes" id="UP000054024"/>
    </source>
</evidence>
<comment type="caution">
    <text evidence="3">The sequence shown here is derived from an EMBL/GenBank/DDBJ whole genome shotgun (WGS) entry which is preliminary data.</text>
</comment>
<dbReference type="STRING" id="146536.AQI70_23655"/>
<accession>A0A124GYS3</accession>
<dbReference type="Proteomes" id="UP000054024">
    <property type="component" value="Unassembled WGS sequence"/>
</dbReference>
<protein>
    <recommendedName>
        <fullName evidence="5">Secreted protein</fullName>
    </recommendedName>
</protein>
<gene>
    <name evidence="3" type="ORF">AQI70_23655</name>
</gene>
<dbReference type="RefSeq" id="WP_062153343.1">
    <property type="nucleotide sequence ID" value="NZ_KQ947990.1"/>
</dbReference>
<feature type="region of interest" description="Disordered" evidence="1">
    <location>
        <begin position="71"/>
        <end position="93"/>
    </location>
</feature>
<feature type="signal peptide" evidence="2">
    <location>
        <begin position="1"/>
        <end position="27"/>
    </location>
</feature>
<dbReference type="AlphaFoldDB" id="A0A124GYS3"/>
<evidence type="ECO:0000256" key="2">
    <source>
        <dbReference type="SAM" id="SignalP"/>
    </source>
</evidence>
<evidence type="ECO:0000313" key="3">
    <source>
        <dbReference type="EMBL" id="KUM72300.1"/>
    </source>
</evidence>